<accession>A0A8R1HRW3</accession>
<evidence type="ECO:0000313" key="3">
    <source>
        <dbReference type="Proteomes" id="UP000005237"/>
    </source>
</evidence>
<feature type="compositionally biased region" description="Basic and acidic residues" evidence="1">
    <location>
        <begin position="134"/>
        <end position="144"/>
    </location>
</feature>
<dbReference type="GO" id="GO:0019901">
    <property type="term" value="F:protein kinase binding"/>
    <property type="evidence" value="ECO:0007669"/>
    <property type="project" value="TreeGrafter"/>
</dbReference>
<dbReference type="InterPro" id="IPR050614">
    <property type="entry name" value="Synaptic_Scaffolding_LAP-MAGUK"/>
</dbReference>
<protein>
    <submittedName>
        <fullName evidence="2">Uncharacterized protein</fullName>
    </submittedName>
</protein>
<dbReference type="GO" id="GO:0043113">
    <property type="term" value="P:receptor clustering"/>
    <property type="evidence" value="ECO:0007669"/>
    <property type="project" value="TreeGrafter"/>
</dbReference>
<dbReference type="Proteomes" id="UP000005237">
    <property type="component" value="Unassembled WGS sequence"/>
</dbReference>
<feature type="region of interest" description="Disordered" evidence="1">
    <location>
        <begin position="114"/>
        <end position="144"/>
    </location>
</feature>
<evidence type="ECO:0000256" key="1">
    <source>
        <dbReference type="SAM" id="MobiDB-lite"/>
    </source>
</evidence>
<dbReference type="GO" id="GO:0016323">
    <property type="term" value="C:basolateral plasma membrane"/>
    <property type="evidence" value="ECO:0007669"/>
    <property type="project" value="TreeGrafter"/>
</dbReference>
<dbReference type="PANTHER" id="PTHR23119">
    <property type="entry name" value="DISCS LARGE"/>
    <property type="match status" value="1"/>
</dbReference>
<dbReference type="SUPFAM" id="SSF52075">
    <property type="entry name" value="Outer arm dynein light chain 1"/>
    <property type="match status" value="1"/>
</dbReference>
<dbReference type="EnsemblMetazoa" id="CJA05029.1">
    <property type="protein sequence ID" value="CJA05029.1"/>
    <property type="gene ID" value="WBGene00124233"/>
</dbReference>
<dbReference type="GO" id="GO:0045211">
    <property type="term" value="C:postsynaptic membrane"/>
    <property type="evidence" value="ECO:0007669"/>
    <property type="project" value="TreeGrafter"/>
</dbReference>
<dbReference type="GO" id="GO:0014069">
    <property type="term" value="C:postsynaptic density"/>
    <property type="evidence" value="ECO:0007669"/>
    <property type="project" value="TreeGrafter"/>
</dbReference>
<reference evidence="3" key="1">
    <citation type="submission" date="2010-08" db="EMBL/GenBank/DDBJ databases">
        <authorList>
            <consortium name="Caenorhabditis japonica Sequencing Consortium"/>
            <person name="Wilson R.K."/>
        </authorList>
    </citation>
    <scope>NUCLEOTIDE SEQUENCE [LARGE SCALE GENOMIC DNA]</scope>
    <source>
        <strain evidence="3">DF5081</strain>
    </source>
</reference>
<dbReference type="GO" id="GO:0045197">
    <property type="term" value="P:establishment or maintenance of epithelial cell apical/basal polarity"/>
    <property type="evidence" value="ECO:0007669"/>
    <property type="project" value="TreeGrafter"/>
</dbReference>
<dbReference type="GO" id="GO:0098887">
    <property type="term" value="P:neurotransmitter receptor transport, endosome to postsynaptic membrane"/>
    <property type="evidence" value="ECO:0007669"/>
    <property type="project" value="TreeGrafter"/>
</dbReference>
<dbReference type="GO" id="GO:0098968">
    <property type="term" value="P:neurotransmitter receptor transport postsynaptic membrane to endosome"/>
    <property type="evidence" value="ECO:0007669"/>
    <property type="project" value="TreeGrafter"/>
</dbReference>
<reference evidence="2" key="2">
    <citation type="submission" date="2022-06" db="UniProtKB">
        <authorList>
            <consortium name="EnsemblMetazoa"/>
        </authorList>
    </citation>
    <scope>IDENTIFICATION</scope>
    <source>
        <strain evidence="2">DF5081</strain>
    </source>
</reference>
<proteinExistence type="predicted"/>
<organism evidence="2 3">
    <name type="scientific">Caenorhabditis japonica</name>
    <dbReference type="NCBI Taxonomy" id="281687"/>
    <lineage>
        <taxon>Eukaryota</taxon>
        <taxon>Metazoa</taxon>
        <taxon>Ecdysozoa</taxon>
        <taxon>Nematoda</taxon>
        <taxon>Chromadorea</taxon>
        <taxon>Rhabditida</taxon>
        <taxon>Rhabditina</taxon>
        <taxon>Rhabditomorpha</taxon>
        <taxon>Rhabditoidea</taxon>
        <taxon>Rhabditidae</taxon>
        <taxon>Peloderinae</taxon>
        <taxon>Caenorhabditis</taxon>
    </lineage>
</organism>
<dbReference type="GO" id="GO:0098609">
    <property type="term" value="P:cell-cell adhesion"/>
    <property type="evidence" value="ECO:0007669"/>
    <property type="project" value="TreeGrafter"/>
</dbReference>
<dbReference type="InterPro" id="IPR032675">
    <property type="entry name" value="LRR_dom_sf"/>
</dbReference>
<keyword evidence="3" id="KW-1185">Reference proteome</keyword>
<dbReference type="Gene3D" id="3.80.10.10">
    <property type="entry name" value="Ribonuclease Inhibitor"/>
    <property type="match status" value="1"/>
</dbReference>
<dbReference type="AlphaFoldDB" id="A0A8R1HRW3"/>
<dbReference type="GO" id="GO:0005912">
    <property type="term" value="C:adherens junction"/>
    <property type="evidence" value="ECO:0007669"/>
    <property type="project" value="TreeGrafter"/>
</dbReference>
<evidence type="ECO:0000313" key="2">
    <source>
        <dbReference type="EnsemblMetazoa" id="CJA05029.1"/>
    </source>
</evidence>
<dbReference type="PANTHER" id="PTHR23119:SF44">
    <property type="entry name" value="PROTEIN LAP4"/>
    <property type="match status" value="1"/>
</dbReference>
<feature type="compositionally biased region" description="Basic residues" evidence="1">
    <location>
        <begin position="123"/>
        <end position="133"/>
    </location>
</feature>
<sequence>MTIGKCENMTVLDVASNKLTNLPFTVKVLYKLQALWLSENQTQSILKLSESRDERTGIKVVTCYLLPQYDALDADHSAGVDRGQMNRSFLGGPKVHFHDQQDSTFEEERFPEASIGNFERHNTPHPKTPKHKKGSIDGHMAPHDIDQPRQLSLVANHRTSTSSFGESSNSINRDLSDIRFIDAAS</sequence>
<name>A0A8R1HRW3_CAEJA</name>